<organism evidence="8 9">
    <name type="scientific">Saitozyma podzolica</name>
    <dbReference type="NCBI Taxonomy" id="1890683"/>
    <lineage>
        <taxon>Eukaryota</taxon>
        <taxon>Fungi</taxon>
        <taxon>Dikarya</taxon>
        <taxon>Basidiomycota</taxon>
        <taxon>Agaricomycotina</taxon>
        <taxon>Tremellomycetes</taxon>
        <taxon>Tremellales</taxon>
        <taxon>Trimorphomycetaceae</taxon>
        <taxon>Saitozyma</taxon>
    </lineage>
</organism>
<evidence type="ECO:0000256" key="5">
    <source>
        <dbReference type="SAM" id="MobiDB-lite"/>
    </source>
</evidence>
<dbReference type="EMBL" id="RSCD01000012">
    <property type="protein sequence ID" value="RSH89911.1"/>
    <property type="molecule type" value="Genomic_DNA"/>
</dbReference>
<protein>
    <recommendedName>
        <fullName evidence="7">Glycoside hydrolase family 5 domain-containing protein</fullName>
    </recommendedName>
</protein>
<dbReference type="OrthoDB" id="1887033at2759"/>
<keyword evidence="6" id="KW-0732">Signal</keyword>
<reference evidence="8 9" key="1">
    <citation type="submission" date="2018-11" db="EMBL/GenBank/DDBJ databases">
        <title>Genome sequence of Saitozyma podzolica DSM 27192.</title>
        <authorList>
            <person name="Aliyu H."/>
            <person name="Gorte O."/>
            <person name="Ochsenreither K."/>
        </authorList>
    </citation>
    <scope>NUCLEOTIDE SEQUENCE [LARGE SCALE GENOMIC DNA]</scope>
    <source>
        <strain evidence="8 9">DSM 27192</strain>
    </source>
</reference>
<feature type="region of interest" description="Disordered" evidence="5">
    <location>
        <begin position="139"/>
        <end position="161"/>
    </location>
</feature>
<keyword evidence="3 4" id="KW-0326">Glycosidase</keyword>
<dbReference type="PANTHER" id="PTHR31297:SF42">
    <property type="entry name" value="GLYCOSIDE HYDROLASE FAMILY 5 DOMAIN-CONTAINING PROTEIN"/>
    <property type="match status" value="1"/>
</dbReference>
<evidence type="ECO:0000313" key="8">
    <source>
        <dbReference type="EMBL" id="RSH89911.1"/>
    </source>
</evidence>
<evidence type="ECO:0000256" key="6">
    <source>
        <dbReference type="SAM" id="SignalP"/>
    </source>
</evidence>
<evidence type="ECO:0000256" key="3">
    <source>
        <dbReference type="ARBA" id="ARBA00023295"/>
    </source>
</evidence>
<evidence type="ECO:0000256" key="4">
    <source>
        <dbReference type="RuleBase" id="RU361153"/>
    </source>
</evidence>
<evidence type="ECO:0000256" key="2">
    <source>
        <dbReference type="ARBA" id="ARBA00022801"/>
    </source>
</evidence>
<feature type="compositionally biased region" description="Low complexity" evidence="5">
    <location>
        <begin position="143"/>
        <end position="157"/>
    </location>
</feature>
<dbReference type="GO" id="GO:0008422">
    <property type="term" value="F:beta-glucosidase activity"/>
    <property type="evidence" value="ECO:0007669"/>
    <property type="project" value="TreeGrafter"/>
</dbReference>
<dbReference type="GO" id="GO:0009251">
    <property type="term" value="P:glucan catabolic process"/>
    <property type="evidence" value="ECO:0007669"/>
    <property type="project" value="TreeGrafter"/>
</dbReference>
<keyword evidence="9" id="KW-1185">Reference proteome</keyword>
<dbReference type="InterPro" id="IPR050386">
    <property type="entry name" value="Glycosyl_hydrolase_5"/>
</dbReference>
<feature type="domain" description="Glycoside hydrolase family 5" evidence="7">
    <location>
        <begin position="106"/>
        <end position="340"/>
    </location>
</feature>
<comment type="similarity">
    <text evidence="1 4">Belongs to the glycosyl hydrolase 5 (cellulase A) family.</text>
</comment>
<dbReference type="SUPFAM" id="SSF51445">
    <property type="entry name" value="(Trans)glycosidases"/>
    <property type="match status" value="1"/>
</dbReference>
<evidence type="ECO:0000313" key="9">
    <source>
        <dbReference type="Proteomes" id="UP000279259"/>
    </source>
</evidence>
<keyword evidence="2 4" id="KW-0378">Hydrolase</keyword>
<dbReference type="InterPro" id="IPR001547">
    <property type="entry name" value="Glyco_hydro_5"/>
</dbReference>
<name>A0A427YFG1_9TREE</name>
<feature type="compositionally biased region" description="Low complexity" evidence="5">
    <location>
        <begin position="24"/>
        <end position="36"/>
    </location>
</feature>
<dbReference type="Proteomes" id="UP000279259">
    <property type="component" value="Unassembled WGS sequence"/>
</dbReference>
<comment type="caution">
    <text evidence="8">The sequence shown here is derived from an EMBL/GenBank/DDBJ whole genome shotgun (WGS) entry which is preliminary data.</text>
</comment>
<dbReference type="PANTHER" id="PTHR31297">
    <property type="entry name" value="GLUCAN ENDO-1,6-BETA-GLUCOSIDASE B"/>
    <property type="match status" value="1"/>
</dbReference>
<proteinExistence type="inferred from homology"/>
<evidence type="ECO:0000256" key="1">
    <source>
        <dbReference type="ARBA" id="ARBA00005641"/>
    </source>
</evidence>
<dbReference type="GO" id="GO:0009986">
    <property type="term" value="C:cell surface"/>
    <property type="evidence" value="ECO:0007669"/>
    <property type="project" value="TreeGrafter"/>
</dbReference>
<accession>A0A427YFG1</accession>
<gene>
    <name evidence="8" type="ORF">EHS25_001897</name>
</gene>
<dbReference type="InterPro" id="IPR017853">
    <property type="entry name" value="GH"/>
</dbReference>
<dbReference type="AlphaFoldDB" id="A0A427YFG1"/>
<dbReference type="STRING" id="1890683.A0A427YFG1"/>
<dbReference type="Gene3D" id="3.20.20.80">
    <property type="entry name" value="Glycosidases"/>
    <property type="match status" value="1"/>
</dbReference>
<evidence type="ECO:0000259" key="7">
    <source>
        <dbReference type="Pfam" id="PF00150"/>
    </source>
</evidence>
<feature type="chain" id="PRO_5019382524" description="Glycoside hydrolase family 5 domain-containing protein" evidence="6">
    <location>
        <begin position="18"/>
        <end position="611"/>
    </location>
</feature>
<sequence length="611" mass="64806">MAWTIFILLQLVGWAAAWPVSGHSSTTSPASSPSSAGDPTPGYLQVNGTKVVDPSGNTVILRGTNLGGWLVFEDWMCGITDQTGNNDREPQVTLESRFGLPQTKALIDIWQNNWITSADFDNMKSLGFNLLRIPCTTAPSNGATTRTSPSRSPSPASIGRLPRQSREGLLVLYTRNARLELKWLVDFSQPGAVGQAQRDLASAIWNLVAQHYVGEPTIAAYDVMNEPTGSPGDILQIDMYNAIRPYDPDRIIIMESVSANPASHGWTNVMYSFHEYDMEGSNFNNNKKTYQSEVGGYISQSNSFNIPSYVGEFMTTGRTLTWMLQQMDASKIWWSGWTYTTVSQGNWGLYNFGSSMDEDGNGGNTVAGNGNVLKRWGVADNLLSFDNLAIGNGNAVGSGNHDKIVVFGSGGTVTQEDGNGGTTIAGNGNVLKRWGVSNNLLSFDNLAIANGNAVGSGNHDKIVVFGSGGTVTQEDGNGGTTIAGNGNVLKRWGVSNALSFDNLAIANGNAIHSGNGDKVVVIGSGGTVTQADGNGGTTIAGSFNYLPGKRFVQEEIASYDNLAALNGNAVHSGNGNKVVVVSSPYTWSSPTVTQEDGNGGNTVAGDFNYVG</sequence>
<feature type="region of interest" description="Disordered" evidence="5">
    <location>
        <begin position="23"/>
        <end position="42"/>
    </location>
</feature>
<dbReference type="GO" id="GO:0005576">
    <property type="term" value="C:extracellular region"/>
    <property type="evidence" value="ECO:0007669"/>
    <property type="project" value="TreeGrafter"/>
</dbReference>
<feature type="signal peptide" evidence="6">
    <location>
        <begin position="1"/>
        <end position="17"/>
    </location>
</feature>
<dbReference type="Pfam" id="PF00150">
    <property type="entry name" value="Cellulase"/>
    <property type="match status" value="1"/>
</dbReference>